<protein>
    <submittedName>
        <fullName evidence="1">Uncharacterized protein</fullName>
    </submittedName>
</protein>
<comment type="caution">
    <text evidence="1">The sequence shown here is derived from an EMBL/GenBank/DDBJ whole genome shotgun (WGS) entry which is preliminary data.</text>
</comment>
<dbReference type="AlphaFoldDB" id="A0A9X3N9A1"/>
<accession>A0A9X3N9A1</accession>
<sequence length="59" mass="6171">MIASKPCTTRVAELAVMIPRVIGTLRAEPQRLESATGSSGLTRDRLVAAAVLAAANDHL</sequence>
<reference evidence="1" key="1">
    <citation type="submission" date="2022-10" db="EMBL/GenBank/DDBJ databases">
        <title>The WGS of Solirubrobacter ginsenosidimutans DSM 21036.</title>
        <authorList>
            <person name="Jiang Z."/>
        </authorList>
    </citation>
    <scope>NUCLEOTIDE SEQUENCE</scope>
    <source>
        <strain evidence="1">DSM 21036</strain>
    </source>
</reference>
<dbReference type="Proteomes" id="UP001149140">
    <property type="component" value="Unassembled WGS sequence"/>
</dbReference>
<dbReference type="EMBL" id="JAPDOD010000095">
    <property type="protein sequence ID" value="MDA0167243.1"/>
    <property type="molecule type" value="Genomic_DNA"/>
</dbReference>
<evidence type="ECO:0000313" key="1">
    <source>
        <dbReference type="EMBL" id="MDA0167243.1"/>
    </source>
</evidence>
<proteinExistence type="predicted"/>
<name>A0A9X3N9A1_9ACTN</name>
<keyword evidence="2" id="KW-1185">Reference proteome</keyword>
<gene>
    <name evidence="1" type="ORF">OM076_43690</name>
</gene>
<evidence type="ECO:0000313" key="2">
    <source>
        <dbReference type="Proteomes" id="UP001149140"/>
    </source>
</evidence>
<organism evidence="1 2">
    <name type="scientific">Solirubrobacter ginsenosidimutans</name>
    <dbReference type="NCBI Taxonomy" id="490573"/>
    <lineage>
        <taxon>Bacteria</taxon>
        <taxon>Bacillati</taxon>
        <taxon>Actinomycetota</taxon>
        <taxon>Thermoleophilia</taxon>
        <taxon>Solirubrobacterales</taxon>
        <taxon>Solirubrobacteraceae</taxon>
        <taxon>Solirubrobacter</taxon>
    </lineage>
</organism>